<reference evidence="1 2" key="1">
    <citation type="submission" date="2011-07" db="EMBL/GenBank/DDBJ databases">
        <authorList>
            <person name="Coyne R."/>
            <person name="Brami D."/>
            <person name="Johnson J."/>
            <person name="Hostetler J."/>
            <person name="Hannick L."/>
            <person name="Clark T."/>
            <person name="Cassidy-Hanley D."/>
            <person name="Inman J."/>
        </authorList>
    </citation>
    <scope>NUCLEOTIDE SEQUENCE [LARGE SCALE GENOMIC DNA]</scope>
    <source>
        <strain evidence="1 2">G5</strain>
    </source>
</reference>
<proteinExistence type="predicted"/>
<feature type="non-terminal residue" evidence="1">
    <location>
        <position position="1"/>
    </location>
</feature>
<dbReference type="EMBL" id="GL983488">
    <property type="protein sequence ID" value="EGR33229.1"/>
    <property type="molecule type" value="Genomic_DNA"/>
</dbReference>
<dbReference type="RefSeq" id="XP_004037215.1">
    <property type="nucleotide sequence ID" value="XM_004037167.1"/>
</dbReference>
<name>G0QNG7_ICHMU</name>
<dbReference type="Proteomes" id="UP000008983">
    <property type="component" value="Unassembled WGS sequence"/>
</dbReference>
<dbReference type="AlphaFoldDB" id="G0QNG7"/>
<accession>G0QNG7</accession>
<keyword evidence="2" id="KW-1185">Reference proteome</keyword>
<sequence>YLQNELKYDNDVNLNYQINHQQMNISPNRYYFDYNFKYNQNYLHNQYEIGNNMIFYPPHQSQYLVHNNFLYQQQYPQYFNNLNTNKGFNCQNEFDQNFNEQQLGLVNNNNQMIENRIKLEFQNTKVKQEDLNYQNINQTQMQQNKHELLQKEIQQQIKQTPIKIDSDTLLTTPIYSENSKYNTQQNIDYDSSYNKKLIGGLTQLERQQKIRNYLEKKKKERIYKIKKQYKLIIQKKLVQKNII</sequence>
<gene>
    <name evidence="1" type="ORF">IMG5_058480</name>
</gene>
<organism evidence="1 2">
    <name type="scientific">Ichthyophthirius multifiliis</name>
    <name type="common">White spot disease agent</name>
    <name type="synonym">Ich</name>
    <dbReference type="NCBI Taxonomy" id="5932"/>
    <lineage>
        <taxon>Eukaryota</taxon>
        <taxon>Sar</taxon>
        <taxon>Alveolata</taxon>
        <taxon>Ciliophora</taxon>
        <taxon>Intramacronucleata</taxon>
        <taxon>Oligohymenophorea</taxon>
        <taxon>Hymenostomatida</taxon>
        <taxon>Ophryoglenina</taxon>
        <taxon>Ichthyophthirius</taxon>
    </lineage>
</organism>
<dbReference type="InParanoid" id="G0QNG7"/>
<dbReference type="GeneID" id="14909414"/>
<evidence type="ECO:0000313" key="1">
    <source>
        <dbReference type="EMBL" id="EGR33229.1"/>
    </source>
</evidence>
<evidence type="ECO:0000313" key="2">
    <source>
        <dbReference type="Proteomes" id="UP000008983"/>
    </source>
</evidence>
<protein>
    <submittedName>
        <fullName evidence="1">Uncharacterized protein</fullName>
    </submittedName>
</protein>